<dbReference type="InterPro" id="IPR008928">
    <property type="entry name" value="6-hairpin_glycosidase_sf"/>
</dbReference>
<dbReference type="InterPro" id="IPR012341">
    <property type="entry name" value="6hp_glycosidase-like_sf"/>
</dbReference>
<sequence length="505" mass="55711">MFRLPVRILAVGSGLLAAGSLAFAYVTNPFSRFTIVRSTYTARFTDGRLETSDHNDALVLRQHPLWRALAYYSCGVNVLATRYLTSPRSGADTVDGVIRDIHALRYDPERLLLISGDQFSALFVRNLGVFYYPMLDRAVPDDEADWQARQLVYLQTVGYALGVFARQPELTTTIVATGPRSATCVNIYAYPSDALHGMLYALAALAGLEPARPVAYGPDRHDLATTEAAADLVDRYGDALARHFAHYRATVLDPATGLIRTDLPLSGAKDITRRSSAFYDNVILWKTTQLAGRLGLIPLDRAALDDLDALKQRILATFWLPEAGHFLEDLSPEGVRAGYYSSDWLSVLATGFLDPADPAERDYFVRSVEHIRATGVAEPFAVKYHVDTRAHRQYPVVRLAVASYGGDAIWSFWGMEYIKVLLLLHRATDEAGYLAEARHHLEAYAAAMVRDGGFPEVYDGRGRMLTTPLYRSIRQTGWVIGFEQAREMYRAATGSGTGVGGTAAG</sequence>
<dbReference type="SUPFAM" id="SSF48208">
    <property type="entry name" value="Six-hairpin glycosidases"/>
    <property type="match status" value="1"/>
</dbReference>
<protein>
    <submittedName>
        <fullName evidence="1">Uncharacterized protein</fullName>
    </submittedName>
</protein>
<gene>
    <name evidence="1" type="ORF">SDC9_70093</name>
</gene>
<proteinExistence type="predicted"/>
<dbReference type="AlphaFoldDB" id="A0A644Y5N7"/>
<dbReference type="GO" id="GO:0005975">
    <property type="term" value="P:carbohydrate metabolic process"/>
    <property type="evidence" value="ECO:0007669"/>
    <property type="project" value="InterPro"/>
</dbReference>
<comment type="caution">
    <text evidence="1">The sequence shown here is derived from an EMBL/GenBank/DDBJ whole genome shotgun (WGS) entry which is preliminary data.</text>
</comment>
<name>A0A644Y5N7_9ZZZZ</name>
<dbReference type="EMBL" id="VSSQ01004074">
    <property type="protein sequence ID" value="MPM23619.1"/>
    <property type="molecule type" value="Genomic_DNA"/>
</dbReference>
<reference evidence="1" key="1">
    <citation type="submission" date="2019-08" db="EMBL/GenBank/DDBJ databases">
        <authorList>
            <person name="Kucharzyk K."/>
            <person name="Murdoch R.W."/>
            <person name="Higgins S."/>
            <person name="Loffler F."/>
        </authorList>
    </citation>
    <scope>NUCLEOTIDE SEQUENCE</scope>
</reference>
<organism evidence="1">
    <name type="scientific">bioreactor metagenome</name>
    <dbReference type="NCBI Taxonomy" id="1076179"/>
    <lineage>
        <taxon>unclassified sequences</taxon>
        <taxon>metagenomes</taxon>
        <taxon>ecological metagenomes</taxon>
    </lineage>
</organism>
<evidence type="ECO:0000313" key="1">
    <source>
        <dbReference type="EMBL" id="MPM23619.1"/>
    </source>
</evidence>
<dbReference type="Gene3D" id="1.50.10.10">
    <property type="match status" value="1"/>
</dbReference>
<accession>A0A644Y5N7</accession>